<evidence type="ECO:0000313" key="5">
    <source>
        <dbReference type="Proteomes" id="UP001610334"/>
    </source>
</evidence>
<feature type="domain" description="AMP-dependent synthetase/ligase" evidence="3">
    <location>
        <begin position="197"/>
        <end position="254"/>
    </location>
</feature>
<dbReference type="Gene3D" id="3.40.50.980">
    <property type="match status" value="2"/>
</dbReference>
<dbReference type="InterPro" id="IPR020845">
    <property type="entry name" value="AMP-binding_CS"/>
</dbReference>
<evidence type="ECO:0000256" key="2">
    <source>
        <dbReference type="ARBA" id="ARBA00022598"/>
    </source>
</evidence>
<accession>A0ABR4HD72</accession>
<evidence type="ECO:0000259" key="3">
    <source>
        <dbReference type="Pfam" id="PF00501"/>
    </source>
</evidence>
<name>A0ABR4HD72_9EURO</name>
<dbReference type="PANTHER" id="PTHR24096:SF149">
    <property type="entry name" value="AMP-BINDING DOMAIN-CONTAINING PROTEIN-RELATED"/>
    <property type="match status" value="1"/>
</dbReference>
<dbReference type="Proteomes" id="UP001610334">
    <property type="component" value="Unassembled WGS sequence"/>
</dbReference>
<organism evidence="4 5">
    <name type="scientific">Aspergillus granulosus</name>
    <dbReference type="NCBI Taxonomy" id="176169"/>
    <lineage>
        <taxon>Eukaryota</taxon>
        <taxon>Fungi</taxon>
        <taxon>Dikarya</taxon>
        <taxon>Ascomycota</taxon>
        <taxon>Pezizomycotina</taxon>
        <taxon>Eurotiomycetes</taxon>
        <taxon>Eurotiomycetidae</taxon>
        <taxon>Eurotiales</taxon>
        <taxon>Aspergillaceae</taxon>
        <taxon>Aspergillus</taxon>
        <taxon>Aspergillus subgen. Nidulantes</taxon>
    </lineage>
</organism>
<dbReference type="Gene3D" id="2.30.38.10">
    <property type="entry name" value="Luciferase, Domain 3"/>
    <property type="match status" value="1"/>
</dbReference>
<dbReference type="InterPro" id="IPR000873">
    <property type="entry name" value="AMP-dep_synth/lig_dom"/>
</dbReference>
<keyword evidence="5" id="KW-1185">Reference proteome</keyword>
<dbReference type="EMBL" id="JBFXLT010000040">
    <property type="protein sequence ID" value="KAL2813412.1"/>
    <property type="molecule type" value="Genomic_DNA"/>
</dbReference>
<dbReference type="SUPFAM" id="SSF56801">
    <property type="entry name" value="Acetyl-CoA synthetase-like"/>
    <property type="match status" value="1"/>
</dbReference>
<gene>
    <name evidence="4" type="ORF">BJX63DRAFT_431996</name>
</gene>
<proteinExistence type="inferred from homology"/>
<comment type="similarity">
    <text evidence="1">Belongs to the ATP-dependent AMP-binding enzyme family.</text>
</comment>
<feature type="domain" description="AMP-dependent synthetase/ligase" evidence="3">
    <location>
        <begin position="7"/>
        <end position="183"/>
    </location>
</feature>
<dbReference type="PROSITE" id="PS00455">
    <property type="entry name" value="AMP_BINDING"/>
    <property type="match status" value="1"/>
</dbReference>
<reference evidence="4 5" key="1">
    <citation type="submission" date="2024-07" db="EMBL/GenBank/DDBJ databases">
        <title>Section-level genome sequencing and comparative genomics of Aspergillus sections Usti and Cavernicolus.</title>
        <authorList>
            <consortium name="Lawrence Berkeley National Laboratory"/>
            <person name="Nybo J.L."/>
            <person name="Vesth T.C."/>
            <person name="Theobald S."/>
            <person name="Frisvad J.C."/>
            <person name="Larsen T.O."/>
            <person name="Kjaerboelling I."/>
            <person name="Rothschild-Mancinelli K."/>
            <person name="Lyhne E.K."/>
            <person name="Kogle M.E."/>
            <person name="Barry K."/>
            <person name="Clum A."/>
            <person name="Na H."/>
            <person name="Ledsgaard L."/>
            <person name="Lin J."/>
            <person name="Lipzen A."/>
            <person name="Kuo A."/>
            <person name="Riley R."/>
            <person name="Mondo S."/>
            <person name="Labutti K."/>
            <person name="Haridas S."/>
            <person name="Pangalinan J."/>
            <person name="Salamov A.A."/>
            <person name="Simmons B.A."/>
            <person name="Magnuson J.K."/>
            <person name="Chen J."/>
            <person name="Drula E."/>
            <person name="Henrissat B."/>
            <person name="Wiebenga A."/>
            <person name="Lubbers R.J."/>
            <person name="Gomes A.C."/>
            <person name="Makela M.R."/>
            <person name="Stajich J."/>
            <person name="Grigoriev I.V."/>
            <person name="Mortensen U.H."/>
            <person name="De Vries R.P."/>
            <person name="Baker S.E."/>
            <person name="Andersen M.R."/>
        </authorList>
    </citation>
    <scope>NUCLEOTIDE SEQUENCE [LARGE SCALE GENOMIC DNA]</scope>
    <source>
        <strain evidence="4 5">CBS 588.65</strain>
    </source>
</reference>
<protein>
    <recommendedName>
        <fullName evidence="3">AMP-dependent synthetase/ligase domain-containing protein</fullName>
    </recommendedName>
</protein>
<dbReference type="PANTHER" id="PTHR24096">
    <property type="entry name" value="LONG-CHAIN-FATTY-ACID--COA LIGASE"/>
    <property type="match status" value="1"/>
</dbReference>
<keyword evidence="2" id="KW-0436">Ligase</keyword>
<evidence type="ECO:0000256" key="1">
    <source>
        <dbReference type="ARBA" id="ARBA00006432"/>
    </source>
</evidence>
<dbReference type="Pfam" id="PF00501">
    <property type="entry name" value="AMP-binding"/>
    <property type="match status" value="2"/>
</dbReference>
<comment type="caution">
    <text evidence="4">The sequence shown here is derived from an EMBL/GenBank/DDBJ whole genome shotgun (WGS) entry which is preliminary data.</text>
</comment>
<sequence>MRSSGSVAVCPINHQLLESEIAHAITVSKPTYIIAYGKIAIVHNVDCPYPRVETDLTAPTRLQVPHYPDTRNRLASIHLSSGTTGLPKGVSLSQYNYITNVSQIWNHDPDRWTAKESVLCVTPMVHLANGTVPFFLGPWTGTRHIVMASYNTEKLGRLVQKTRPTTVQMLPAILRSVLEGLKESEREQLFGKDKWQPLQMYGLTEAGPWVAVQRVSDNLAIGQMGRLLPNMEGRLLTENGVDAPKGGPGELWIKVLILREVILTTLKLIGLLFLSMDGSTRGTSA</sequence>
<evidence type="ECO:0000313" key="4">
    <source>
        <dbReference type="EMBL" id="KAL2813412.1"/>
    </source>
</evidence>